<keyword evidence="2" id="KW-1015">Disulfide bond</keyword>
<feature type="compositionally biased region" description="Basic and acidic residues" evidence="4">
    <location>
        <begin position="810"/>
        <end position="841"/>
    </location>
</feature>
<evidence type="ECO:0000256" key="2">
    <source>
        <dbReference type="ARBA" id="ARBA00023157"/>
    </source>
</evidence>
<dbReference type="Gene3D" id="3.30.300.320">
    <property type="match status" value="2"/>
</dbReference>
<feature type="signal peptide" evidence="6">
    <location>
        <begin position="1"/>
        <end position="24"/>
    </location>
</feature>
<evidence type="ECO:0000313" key="9">
    <source>
        <dbReference type="Proteomes" id="UP001190700"/>
    </source>
</evidence>
<dbReference type="PANTHER" id="PTHR37835:SF1">
    <property type="entry name" value="ALPHA-CLOSTRIPAIN"/>
    <property type="match status" value="1"/>
</dbReference>
<keyword evidence="6" id="KW-0732">Signal</keyword>
<feature type="compositionally biased region" description="Basic and acidic residues" evidence="4">
    <location>
        <begin position="782"/>
        <end position="801"/>
    </location>
</feature>
<keyword evidence="5" id="KW-0472">Membrane</keyword>
<dbReference type="SMART" id="SM00004">
    <property type="entry name" value="NL"/>
    <property type="match status" value="4"/>
</dbReference>
<keyword evidence="1" id="KW-0677">Repeat</keyword>
<feature type="compositionally biased region" description="Low complexity" evidence="4">
    <location>
        <begin position="1270"/>
        <end position="1291"/>
    </location>
</feature>
<feature type="domain" description="LNR" evidence="7">
    <location>
        <begin position="1157"/>
        <end position="1190"/>
    </location>
</feature>
<evidence type="ECO:0000259" key="7">
    <source>
        <dbReference type="SMART" id="SM00004"/>
    </source>
</evidence>
<dbReference type="Gene3D" id="3.40.50.11970">
    <property type="match status" value="1"/>
</dbReference>
<gene>
    <name evidence="8" type="ORF">CYMTET_54301</name>
</gene>
<evidence type="ECO:0000256" key="6">
    <source>
        <dbReference type="SAM" id="SignalP"/>
    </source>
</evidence>
<keyword evidence="5" id="KW-1133">Transmembrane helix</keyword>
<feature type="domain" description="LNR" evidence="7">
    <location>
        <begin position="1117"/>
        <end position="1156"/>
    </location>
</feature>
<keyword evidence="3" id="KW-0325">Glycoprotein</keyword>
<evidence type="ECO:0000256" key="4">
    <source>
        <dbReference type="SAM" id="MobiDB-lite"/>
    </source>
</evidence>
<evidence type="ECO:0000256" key="5">
    <source>
        <dbReference type="SAM" id="Phobius"/>
    </source>
</evidence>
<dbReference type="Pfam" id="PF00066">
    <property type="entry name" value="Notch"/>
    <property type="match status" value="2"/>
</dbReference>
<name>A0AAE0BGZ6_9CHLO</name>
<dbReference type="Proteomes" id="UP001190700">
    <property type="component" value="Unassembled WGS sequence"/>
</dbReference>
<sequence length="1324" mass="142783">MFQEKWVAWFTLALAFIAAKPVVAQGRAAWTVLVYVMGDNNLEEFAVQDLDEMRRAGVGGSSGVNVIALMDRSSKYSSEAASNLGDWVGVKEVRVENGQYTQIGSADFPVGENPQKDLAQTKYLTEFIERNVKAYPAEKYFLILWDHGLGWLGFGGDLSPGNREVYSGGGVVEEPTITLEQLQKGIKDGLERAGLAKVDILGFDACFMQHYTVAANMEMYAEYILASEDLEPGHGWMYNALSAAVQDNSISAPALTKKIEEEFSTSPELPLTLATLSTSKFRIFMGVFSSFLEEVKIQLDSISSAGQGSTEAVGIYSALNSARNHRTMQAMTQWMDGSVIDLGTWLSKVKGSVSDYNSISSKVELTHSAYKDMIVSHTKPASQPRNTGMAIFYPTTQTAYDKQNSDWQQLSPSFSSLSNIKAWQDFLGAYYQANPGYPAMPPVTADSFKFLQTSTPVYSYTVQGTWVGDVYGEDWPGYYMMNGTVNSPYLGESTFEFGYEGMQKTYLVSSSVSWVDEEGEDPTHTTLMGESEGLVTGLVSYDMGSSYDASAFDASSALPDGVSFSPVFSKVHYTFVNADHDDLPDQEFLTYEASVHYYKDASSAEATVCELVLFVNLTAGEYGVEDSNTAGCTSSGCPASWQGDDFCDLDCMTDACNDDGGDCASCIDSGCIKDGACTESCSDDTCWICSNGSYGSDAYGDDGTNDGYDYGNGMYDDSEYSGVGGPRKLLQEKAAGAKAIERAAAQKLTWKKNKDAVMAEKKGAEAAKRPVRTPRKQTAMKAMDEAHSQGRERAAKLKEQAKAFTKQAKKPMEKEMKRSEKHQVTRDGSKPRQALIHDPKPVPHRPAPSGDAKPESQQAAKQKARRRMQEGEGGDEVMTLYCNFGSGLGEVPMGTHAGSTIRGTMHSVSSEGSIEEQDLSLASPMKWDGTVHVKFVEFHLKDSDGIKGLLGISSKVTDDVVMGLMRATDSLGLTATALSSGITQAMPGDESWDYDYGDYGGSSDLSYDEMCEWYATLSDGEKESYFGEDEIHEDEAMQCAEDCPTIYLGDGVCDPGCMNENCGMDLGDCDACLQTACTMEMLFNGYYGDACEDACATVECGHDYYCTAEDSDVDFEPPENDSACTAAGCPAGWQGDDWCDPACYVLQCNNDNGDCDACLASGCTIELLANEVCDEACNTEACQFDGSMCTSGDYADYSGESFESIEEYCNMLSTTRAPTAFADLSPLQRWRSAKSAPQETTPGGNPDPVVPTSTTAAPTPVSLPSPTPATSPTTTAAPTTPATTDTSESSTNGSAPGIWSTVGVTTSIAVSGILIIVSMLGQII</sequence>
<dbReference type="InterPro" id="IPR005077">
    <property type="entry name" value="Peptidase_C11"/>
</dbReference>
<feature type="region of interest" description="Disordered" evidence="4">
    <location>
        <begin position="760"/>
        <end position="872"/>
    </location>
</feature>
<feature type="domain" description="LNR" evidence="7">
    <location>
        <begin position="625"/>
        <end position="664"/>
    </location>
</feature>
<reference evidence="8 9" key="1">
    <citation type="journal article" date="2015" name="Genome Biol. Evol.">
        <title>Comparative Genomics of a Bacterivorous Green Alga Reveals Evolutionary Causalities and Consequences of Phago-Mixotrophic Mode of Nutrition.</title>
        <authorList>
            <person name="Burns J.A."/>
            <person name="Paasch A."/>
            <person name="Narechania A."/>
            <person name="Kim E."/>
        </authorList>
    </citation>
    <scope>NUCLEOTIDE SEQUENCE [LARGE SCALE GENOMIC DNA]</scope>
    <source>
        <strain evidence="8 9">PLY_AMNH</strain>
    </source>
</reference>
<dbReference type="InterPro" id="IPR000800">
    <property type="entry name" value="Notch_dom"/>
</dbReference>
<comment type="caution">
    <text evidence="8">The sequence shown here is derived from an EMBL/GenBank/DDBJ whole genome shotgun (WGS) entry which is preliminary data.</text>
</comment>
<accession>A0AAE0BGZ6</accession>
<dbReference type="PANTHER" id="PTHR37835">
    <property type="entry name" value="ALPHA-CLOSTRIPAIN"/>
    <property type="match status" value="1"/>
</dbReference>
<organism evidence="8 9">
    <name type="scientific">Cymbomonas tetramitiformis</name>
    <dbReference type="NCBI Taxonomy" id="36881"/>
    <lineage>
        <taxon>Eukaryota</taxon>
        <taxon>Viridiplantae</taxon>
        <taxon>Chlorophyta</taxon>
        <taxon>Pyramimonadophyceae</taxon>
        <taxon>Pyramimonadales</taxon>
        <taxon>Pyramimonadaceae</taxon>
        <taxon>Cymbomonas</taxon>
    </lineage>
</organism>
<feature type="region of interest" description="Disordered" evidence="4">
    <location>
        <begin position="1230"/>
        <end position="1298"/>
    </location>
</feature>
<keyword evidence="5" id="KW-0812">Transmembrane</keyword>
<feature type="chain" id="PRO_5042173579" description="LNR domain-containing protein" evidence="6">
    <location>
        <begin position="25"/>
        <end position="1324"/>
    </location>
</feature>
<evidence type="ECO:0000256" key="3">
    <source>
        <dbReference type="ARBA" id="ARBA00023180"/>
    </source>
</evidence>
<feature type="transmembrane region" description="Helical" evidence="5">
    <location>
        <begin position="1297"/>
        <end position="1320"/>
    </location>
</feature>
<protein>
    <recommendedName>
        <fullName evidence="7">LNR domain-containing protein</fullName>
    </recommendedName>
</protein>
<feature type="compositionally biased region" description="Low complexity" evidence="4">
    <location>
        <begin position="1246"/>
        <end position="1260"/>
    </location>
</feature>
<dbReference type="EMBL" id="LGRX02035278">
    <property type="protein sequence ID" value="KAK3235504.1"/>
    <property type="molecule type" value="Genomic_DNA"/>
</dbReference>
<keyword evidence="9" id="KW-1185">Reference proteome</keyword>
<dbReference type="Pfam" id="PF03415">
    <property type="entry name" value="Peptidase_C11"/>
    <property type="match status" value="1"/>
</dbReference>
<proteinExistence type="predicted"/>
<evidence type="ECO:0000256" key="1">
    <source>
        <dbReference type="ARBA" id="ARBA00022737"/>
    </source>
</evidence>
<feature type="domain" description="LNR" evidence="7">
    <location>
        <begin position="1032"/>
        <end position="1070"/>
    </location>
</feature>
<evidence type="ECO:0000313" key="8">
    <source>
        <dbReference type="EMBL" id="KAK3235504.1"/>
    </source>
</evidence>